<feature type="signal peptide" evidence="2">
    <location>
        <begin position="1"/>
        <end position="24"/>
    </location>
</feature>
<dbReference type="AlphaFoldDB" id="A0A6V1VC31"/>
<protein>
    <submittedName>
        <fullName evidence="4">Uncharacterized protein</fullName>
    </submittedName>
</protein>
<accession>A0A6V1VC31</accession>
<sequence length="298" mass="33272">MQFYYLRTAAFLIIYITLHDACLGFTRPSKTGPKMSMNESQEEKKERQSISILGSGRMETLPLSYASYPVWMMEPEGGLARVPDAPEEEGGAAWVDPFSFSDLWIPMDSPQPMLRPTLMVLLKDGNPRYVLPGLDTFLEQGGRRWRNRGMRTFPMAHVWQLFLAVPPEFLKISVYTNQKIPDTINDSWEKFADCEELGAVGALDAVLALVGEGPPEIKNGFHFVAAPLPVPAAPIPQNCQRIRVFLNDIEDPIRLLELEDGAETGGGVLDVEVTEIAPAGESQYIPDVYRQLFPASKK</sequence>
<dbReference type="EMBL" id="HBIU01050057">
    <property type="protein sequence ID" value="CAE0643636.1"/>
    <property type="molecule type" value="Transcribed_RNA"/>
</dbReference>
<evidence type="ECO:0000256" key="1">
    <source>
        <dbReference type="SAM" id="MobiDB-lite"/>
    </source>
</evidence>
<dbReference type="EMBL" id="HBIU01050058">
    <property type="protein sequence ID" value="CAE0643638.1"/>
    <property type="molecule type" value="Transcribed_RNA"/>
</dbReference>
<gene>
    <name evidence="3" type="ORF">HAKA00212_LOCUS22219</name>
    <name evidence="4" type="ORF">HAKA00212_LOCUS22220</name>
</gene>
<evidence type="ECO:0000313" key="4">
    <source>
        <dbReference type="EMBL" id="CAE0643638.1"/>
    </source>
</evidence>
<organism evidence="4">
    <name type="scientific">Heterosigma akashiwo</name>
    <name type="common">Chromophytic alga</name>
    <name type="synonym">Heterosigma carterae</name>
    <dbReference type="NCBI Taxonomy" id="2829"/>
    <lineage>
        <taxon>Eukaryota</taxon>
        <taxon>Sar</taxon>
        <taxon>Stramenopiles</taxon>
        <taxon>Ochrophyta</taxon>
        <taxon>Raphidophyceae</taxon>
        <taxon>Chattonellales</taxon>
        <taxon>Chattonellaceae</taxon>
        <taxon>Heterosigma</taxon>
    </lineage>
</organism>
<evidence type="ECO:0000313" key="3">
    <source>
        <dbReference type="EMBL" id="CAE0643636.1"/>
    </source>
</evidence>
<keyword evidence="2" id="KW-0732">Signal</keyword>
<feature type="region of interest" description="Disordered" evidence="1">
    <location>
        <begin position="29"/>
        <end position="50"/>
    </location>
</feature>
<evidence type="ECO:0000256" key="2">
    <source>
        <dbReference type="SAM" id="SignalP"/>
    </source>
</evidence>
<proteinExistence type="predicted"/>
<feature type="chain" id="PRO_5036192581" evidence="2">
    <location>
        <begin position="25"/>
        <end position="298"/>
    </location>
</feature>
<reference evidence="4" key="1">
    <citation type="submission" date="2021-01" db="EMBL/GenBank/DDBJ databases">
        <authorList>
            <person name="Corre E."/>
            <person name="Pelletier E."/>
            <person name="Niang G."/>
            <person name="Scheremetjew M."/>
            <person name="Finn R."/>
            <person name="Kale V."/>
            <person name="Holt S."/>
            <person name="Cochrane G."/>
            <person name="Meng A."/>
            <person name="Brown T."/>
            <person name="Cohen L."/>
        </authorList>
    </citation>
    <scope>NUCLEOTIDE SEQUENCE</scope>
    <source>
        <strain evidence="4">CCMP3107</strain>
    </source>
</reference>
<name>A0A6V1VC31_HETAK</name>